<gene>
    <name evidence="1" type="ORF">ZT3D7_G9931</name>
</gene>
<dbReference type="Proteomes" id="UP000215127">
    <property type="component" value="Chromosome 10"/>
</dbReference>
<sequence>MPSTESRLLSLPRELREEVYKHAMTLSFSPPTRALRVIPPIETDQLYNWTDPPRWQPLNLLLVSHQVRHETLKLISRLESTNSFHATLDIFTSGSVYTPKWTLVNLGIRPKSRVNLHVNLTIVSGEAFRGDGGPGAAFKTLLNLLNRFIFDGPTFLDYKPVHTIPGPFFINTLSVHVAFKDDYTPNTWTRTWRRIFSELRALAGLHTAGRYLRKVQASTAYEHEGEVEMQAEWVTAPGDTEAGEGRTGRLSEADWAAFGFPFGEEWLRLNRLGSLGAS</sequence>
<evidence type="ECO:0008006" key="3">
    <source>
        <dbReference type="Google" id="ProtNLM"/>
    </source>
</evidence>
<reference evidence="1 2" key="1">
    <citation type="submission" date="2016-06" db="EMBL/GenBank/DDBJ databases">
        <authorList>
            <person name="Kjaerup R.B."/>
            <person name="Dalgaard T.S."/>
            <person name="Juul-Madsen H.R."/>
        </authorList>
    </citation>
    <scope>NUCLEOTIDE SEQUENCE [LARGE SCALE GENOMIC DNA]</scope>
</reference>
<protein>
    <recommendedName>
        <fullName evidence="3">F-box domain-containing protein</fullName>
    </recommendedName>
</protein>
<name>A0A1X7S4Z7_ZYMT9</name>
<accession>A0A1X7S4Z7</accession>
<evidence type="ECO:0000313" key="2">
    <source>
        <dbReference type="Proteomes" id="UP000215127"/>
    </source>
</evidence>
<dbReference type="AlphaFoldDB" id="A0A1X7S4Z7"/>
<proteinExistence type="predicted"/>
<keyword evidence="2" id="KW-1185">Reference proteome</keyword>
<organism evidence="1 2">
    <name type="scientific">Zymoseptoria tritici (strain ST99CH_3D7)</name>
    <dbReference type="NCBI Taxonomy" id="1276538"/>
    <lineage>
        <taxon>Eukaryota</taxon>
        <taxon>Fungi</taxon>
        <taxon>Dikarya</taxon>
        <taxon>Ascomycota</taxon>
        <taxon>Pezizomycotina</taxon>
        <taxon>Dothideomycetes</taxon>
        <taxon>Dothideomycetidae</taxon>
        <taxon>Mycosphaerellales</taxon>
        <taxon>Mycosphaerellaceae</taxon>
        <taxon>Zymoseptoria</taxon>
    </lineage>
</organism>
<evidence type="ECO:0000313" key="1">
    <source>
        <dbReference type="EMBL" id="SMQ54776.1"/>
    </source>
</evidence>
<dbReference type="EMBL" id="LT853701">
    <property type="protein sequence ID" value="SMQ54776.1"/>
    <property type="molecule type" value="Genomic_DNA"/>
</dbReference>